<proteinExistence type="predicted"/>
<evidence type="ECO:0000313" key="3">
    <source>
        <dbReference type="Proteomes" id="UP000759131"/>
    </source>
</evidence>
<evidence type="ECO:0000256" key="1">
    <source>
        <dbReference type="SAM" id="SignalP"/>
    </source>
</evidence>
<feature type="signal peptide" evidence="1">
    <location>
        <begin position="1"/>
        <end position="23"/>
    </location>
</feature>
<feature type="non-terminal residue" evidence="2">
    <location>
        <position position="101"/>
    </location>
</feature>
<protein>
    <submittedName>
        <fullName evidence="2">Uncharacterized protein</fullName>
    </submittedName>
</protein>
<organism evidence="2">
    <name type="scientific">Medioppia subpectinata</name>
    <dbReference type="NCBI Taxonomy" id="1979941"/>
    <lineage>
        <taxon>Eukaryota</taxon>
        <taxon>Metazoa</taxon>
        <taxon>Ecdysozoa</taxon>
        <taxon>Arthropoda</taxon>
        <taxon>Chelicerata</taxon>
        <taxon>Arachnida</taxon>
        <taxon>Acari</taxon>
        <taxon>Acariformes</taxon>
        <taxon>Sarcoptiformes</taxon>
        <taxon>Oribatida</taxon>
        <taxon>Brachypylina</taxon>
        <taxon>Oppioidea</taxon>
        <taxon>Oppiidae</taxon>
        <taxon>Medioppia</taxon>
    </lineage>
</organism>
<name>A0A7R9L1S6_9ACAR</name>
<gene>
    <name evidence="2" type="ORF">OSB1V03_LOCUS12704</name>
</gene>
<dbReference type="EMBL" id="CAJPIZ010010793">
    <property type="protein sequence ID" value="CAG2112729.1"/>
    <property type="molecule type" value="Genomic_DNA"/>
</dbReference>
<evidence type="ECO:0000313" key="2">
    <source>
        <dbReference type="EMBL" id="CAD7632299.1"/>
    </source>
</evidence>
<reference evidence="2" key="1">
    <citation type="submission" date="2020-11" db="EMBL/GenBank/DDBJ databases">
        <authorList>
            <person name="Tran Van P."/>
        </authorList>
    </citation>
    <scope>NUCLEOTIDE SEQUENCE</scope>
</reference>
<feature type="chain" id="PRO_5036211078" evidence="1">
    <location>
        <begin position="24"/>
        <end position="101"/>
    </location>
</feature>
<keyword evidence="1" id="KW-0732">Signal</keyword>
<dbReference type="AlphaFoldDB" id="A0A7R9L1S6"/>
<dbReference type="Proteomes" id="UP000759131">
    <property type="component" value="Unassembled WGS sequence"/>
</dbReference>
<accession>A0A7R9L1S6</accession>
<keyword evidence="3" id="KW-1185">Reference proteome</keyword>
<sequence length="101" mass="11417">MCKEVILCMVILMTCCANQLVMGAENEVAKLFCNAEKVDTDKVTKIVECLNNMKNKRSADMKALGEKVEKTFQKECIGKAGDMNHKEWEKLEKCALDVLKK</sequence>
<dbReference type="EMBL" id="OC865368">
    <property type="protein sequence ID" value="CAD7632299.1"/>
    <property type="molecule type" value="Genomic_DNA"/>
</dbReference>